<proteinExistence type="predicted"/>
<dbReference type="Proteomes" id="UP001500353">
    <property type="component" value="Unassembled WGS sequence"/>
</dbReference>
<dbReference type="RefSeq" id="WP_345208182.1">
    <property type="nucleotide sequence ID" value="NZ_BAABHX010000009.1"/>
</dbReference>
<evidence type="ECO:0000313" key="2">
    <source>
        <dbReference type="Proteomes" id="UP001500353"/>
    </source>
</evidence>
<reference evidence="2" key="1">
    <citation type="journal article" date="2019" name="Int. J. Syst. Evol. Microbiol.">
        <title>The Global Catalogue of Microorganisms (GCM) 10K type strain sequencing project: providing services to taxonomists for standard genome sequencing and annotation.</title>
        <authorList>
            <consortium name="The Broad Institute Genomics Platform"/>
            <consortium name="The Broad Institute Genome Sequencing Center for Infectious Disease"/>
            <person name="Wu L."/>
            <person name="Ma J."/>
        </authorList>
    </citation>
    <scope>NUCLEOTIDE SEQUENCE [LARGE SCALE GENOMIC DNA]</scope>
    <source>
        <strain evidence="2">JCM 18019</strain>
    </source>
</reference>
<sequence length="159" mass="18335">MKKVLFGFGLIVSCITFGQKVKIKKDIVYVDGQEWLLAEEDTFDYSIFDKNKNEIIFFKYMKQNIGDNMLFNRSGKPNYYLVKFIGTDKSIEIRQFPEDILKIIYKSNVINSDFTLNQDKLNVLVEKYGNDFSKDTGSTNTIIIQDSTPKNGVNISIGR</sequence>
<protein>
    <submittedName>
        <fullName evidence="1">Uncharacterized protein</fullName>
    </submittedName>
</protein>
<comment type="caution">
    <text evidence="1">The sequence shown here is derived from an EMBL/GenBank/DDBJ whole genome shotgun (WGS) entry which is preliminary data.</text>
</comment>
<name>A0ABP9MWQ6_9FLAO</name>
<evidence type="ECO:0000313" key="1">
    <source>
        <dbReference type="EMBL" id="GAA5101405.1"/>
    </source>
</evidence>
<organism evidence="1 2">
    <name type="scientific">Chryseobacterium ginsengisoli</name>
    <dbReference type="NCBI Taxonomy" id="363853"/>
    <lineage>
        <taxon>Bacteria</taxon>
        <taxon>Pseudomonadati</taxon>
        <taxon>Bacteroidota</taxon>
        <taxon>Flavobacteriia</taxon>
        <taxon>Flavobacteriales</taxon>
        <taxon>Weeksellaceae</taxon>
        <taxon>Chryseobacterium group</taxon>
        <taxon>Chryseobacterium</taxon>
    </lineage>
</organism>
<accession>A0ABP9MWQ6</accession>
<gene>
    <name evidence="1" type="ORF">GCM10023210_41120</name>
</gene>
<dbReference type="EMBL" id="BAABHX010000009">
    <property type="protein sequence ID" value="GAA5101405.1"/>
    <property type="molecule type" value="Genomic_DNA"/>
</dbReference>
<keyword evidence="2" id="KW-1185">Reference proteome</keyword>